<gene>
    <name evidence="1" type="ORF">GMARGA_LOCUS40260</name>
</gene>
<reference evidence="1 2" key="1">
    <citation type="submission" date="2021-06" db="EMBL/GenBank/DDBJ databases">
        <authorList>
            <person name="Kallberg Y."/>
            <person name="Tangrot J."/>
            <person name="Rosling A."/>
        </authorList>
    </citation>
    <scope>NUCLEOTIDE SEQUENCE [LARGE SCALE GENOMIC DNA]</scope>
    <source>
        <strain evidence="1 2">120-4 pot B 10/14</strain>
    </source>
</reference>
<organism evidence="1 2">
    <name type="scientific">Gigaspora margarita</name>
    <dbReference type="NCBI Taxonomy" id="4874"/>
    <lineage>
        <taxon>Eukaryota</taxon>
        <taxon>Fungi</taxon>
        <taxon>Fungi incertae sedis</taxon>
        <taxon>Mucoromycota</taxon>
        <taxon>Glomeromycotina</taxon>
        <taxon>Glomeromycetes</taxon>
        <taxon>Diversisporales</taxon>
        <taxon>Gigasporaceae</taxon>
        <taxon>Gigaspora</taxon>
    </lineage>
</organism>
<name>A0ABN7XAT9_GIGMA</name>
<proteinExistence type="predicted"/>
<evidence type="ECO:0000313" key="1">
    <source>
        <dbReference type="EMBL" id="CAG8850534.1"/>
    </source>
</evidence>
<feature type="non-terminal residue" evidence="1">
    <location>
        <position position="1"/>
    </location>
</feature>
<sequence length="47" mass="5442">KIAVYGSLLEKSTTILFDEELSHEPIDEMLIVNKIVLEQDRELVKEI</sequence>
<keyword evidence="2" id="KW-1185">Reference proteome</keyword>
<dbReference type="Proteomes" id="UP000789901">
    <property type="component" value="Unassembled WGS sequence"/>
</dbReference>
<protein>
    <submittedName>
        <fullName evidence="1">35619_t:CDS:1</fullName>
    </submittedName>
</protein>
<accession>A0ABN7XAT9</accession>
<feature type="non-terminal residue" evidence="1">
    <location>
        <position position="47"/>
    </location>
</feature>
<dbReference type="EMBL" id="CAJVQB010101570">
    <property type="protein sequence ID" value="CAG8850534.1"/>
    <property type="molecule type" value="Genomic_DNA"/>
</dbReference>
<evidence type="ECO:0000313" key="2">
    <source>
        <dbReference type="Proteomes" id="UP000789901"/>
    </source>
</evidence>
<comment type="caution">
    <text evidence="1">The sequence shown here is derived from an EMBL/GenBank/DDBJ whole genome shotgun (WGS) entry which is preliminary data.</text>
</comment>